<evidence type="ECO:0000256" key="1">
    <source>
        <dbReference type="ARBA" id="ARBA00022801"/>
    </source>
</evidence>
<dbReference type="PANTHER" id="PTHR43540">
    <property type="entry name" value="PEROXYUREIDOACRYLATE/UREIDOACRYLATE AMIDOHYDROLASE-RELATED"/>
    <property type="match status" value="1"/>
</dbReference>
<sequence length="254" mass="27993">MLVGCPSESGENAAPGGCRGGERRRLLLPSVPPPARAGSVWQRVSGAAEGMSRKQNRLKFGALDGGCAHVCVDMQRMFAEETDWKTPWMSRVLPNVTAVAAHRPADTVFTRFIPPRHAEDARGTWRRYYERWSSMTLEHLDPTMVGLVEPLAALVPPAAVVDKSVYSPWMTGTLHHRLRRMEATTVIITGCETDVCVLATVLGAVDRGYRVVIVTDALCSSSDETHDALMTLYDRRYGAQVEAVTTDIILDVWN</sequence>
<dbReference type="PANTHER" id="PTHR43540:SF6">
    <property type="entry name" value="ISOCHORISMATASE-LIKE DOMAIN-CONTAINING PROTEIN"/>
    <property type="match status" value="1"/>
</dbReference>
<dbReference type="STRING" id="1123029.SAMN02745172_03514"/>
<evidence type="ECO:0000259" key="3">
    <source>
        <dbReference type="Pfam" id="PF00857"/>
    </source>
</evidence>
<proteinExistence type="predicted"/>
<dbReference type="InterPro" id="IPR000868">
    <property type="entry name" value="Isochorismatase-like_dom"/>
</dbReference>
<dbReference type="EMBL" id="FRXO01000008">
    <property type="protein sequence ID" value="SHO66854.1"/>
    <property type="molecule type" value="Genomic_DNA"/>
</dbReference>
<dbReference type="GO" id="GO:0016787">
    <property type="term" value="F:hydrolase activity"/>
    <property type="evidence" value="ECO:0007669"/>
    <property type="project" value="UniProtKB-KW"/>
</dbReference>
<gene>
    <name evidence="4" type="ORF">SAMN02745172_03514</name>
</gene>
<dbReference type="CDD" id="cd00431">
    <property type="entry name" value="cysteine_hydrolases"/>
    <property type="match status" value="1"/>
</dbReference>
<organism evidence="4 5">
    <name type="scientific">Pseudoxanthobacter soli DSM 19599</name>
    <dbReference type="NCBI Taxonomy" id="1123029"/>
    <lineage>
        <taxon>Bacteria</taxon>
        <taxon>Pseudomonadati</taxon>
        <taxon>Pseudomonadota</taxon>
        <taxon>Alphaproteobacteria</taxon>
        <taxon>Hyphomicrobiales</taxon>
        <taxon>Segnochrobactraceae</taxon>
        <taxon>Pseudoxanthobacter</taxon>
    </lineage>
</organism>
<dbReference type="Pfam" id="PF00857">
    <property type="entry name" value="Isochorismatase"/>
    <property type="match status" value="1"/>
</dbReference>
<dbReference type="Proteomes" id="UP000186406">
    <property type="component" value="Unassembled WGS sequence"/>
</dbReference>
<evidence type="ECO:0000256" key="2">
    <source>
        <dbReference type="SAM" id="MobiDB-lite"/>
    </source>
</evidence>
<name>A0A1M7ZPL9_9HYPH</name>
<feature type="region of interest" description="Disordered" evidence="2">
    <location>
        <begin position="1"/>
        <end position="23"/>
    </location>
</feature>
<dbReference type="AlphaFoldDB" id="A0A1M7ZPL9"/>
<dbReference type="Gene3D" id="3.40.50.850">
    <property type="entry name" value="Isochorismatase-like"/>
    <property type="match status" value="1"/>
</dbReference>
<keyword evidence="5" id="KW-1185">Reference proteome</keyword>
<feature type="domain" description="Isochorismatase-like" evidence="3">
    <location>
        <begin position="68"/>
        <end position="234"/>
    </location>
</feature>
<dbReference type="SUPFAM" id="SSF52499">
    <property type="entry name" value="Isochorismatase-like hydrolases"/>
    <property type="match status" value="1"/>
</dbReference>
<protein>
    <submittedName>
        <fullName evidence="4">Nicotinamidase-related amidase</fullName>
    </submittedName>
</protein>
<evidence type="ECO:0000313" key="5">
    <source>
        <dbReference type="Proteomes" id="UP000186406"/>
    </source>
</evidence>
<reference evidence="4 5" key="1">
    <citation type="submission" date="2016-12" db="EMBL/GenBank/DDBJ databases">
        <authorList>
            <person name="Song W.-J."/>
            <person name="Kurnit D.M."/>
        </authorList>
    </citation>
    <scope>NUCLEOTIDE SEQUENCE [LARGE SCALE GENOMIC DNA]</scope>
    <source>
        <strain evidence="4 5">DSM 19599</strain>
    </source>
</reference>
<dbReference type="InterPro" id="IPR050272">
    <property type="entry name" value="Isochorismatase-like_hydrls"/>
</dbReference>
<accession>A0A1M7ZPL9</accession>
<dbReference type="InterPro" id="IPR036380">
    <property type="entry name" value="Isochorismatase-like_sf"/>
</dbReference>
<keyword evidence="1" id="KW-0378">Hydrolase</keyword>
<evidence type="ECO:0000313" key="4">
    <source>
        <dbReference type="EMBL" id="SHO66854.1"/>
    </source>
</evidence>